<feature type="compositionally biased region" description="Low complexity" evidence="1">
    <location>
        <begin position="133"/>
        <end position="160"/>
    </location>
</feature>
<comment type="caution">
    <text evidence="3">The sequence shown here is derived from an EMBL/GenBank/DDBJ whole genome shotgun (WGS) entry which is preliminary data.</text>
</comment>
<name>A0AAN6JTX9_9BASI</name>
<reference evidence="3" key="1">
    <citation type="journal article" date="2023" name="PhytoFront">
        <title>Draft Genome Resources of Seven Strains of Tilletia horrida, Causal Agent of Kernel Smut of Rice.</title>
        <authorList>
            <person name="Khanal S."/>
            <person name="Antony Babu S."/>
            <person name="Zhou X.G."/>
        </authorList>
    </citation>
    <scope>NUCLEOTIDE SEQUENCE</scope>
    <source>
        <strain evidence="3">TX3</strain>
    </source>
</reference>
<gene>
    <name evidence="3" type="primary">RAD7</name>
    <name evidence="3" type="ORF">OC842_000671</name>
</gene>
<proteinExistence type="predicted"/>
<feature type="compositionally biased region" description="Low complexity" evidence="1">
    <location>
        <begin position="570"/>
        <end position="589"/>
    </location>
</feature>
<dbReference type="Pfam" id="PF23550">
    <property type="entry name" value="zf_Tbcl_Rhp7"/>
    <property type="match status" value="1"/>
</dbReference>
<evidence type="ECO:0000256" key="1">
    <source>
        <dbReference type="SAM" id="MobiDB-lite"/>
    </source>
</evidence>
<evidence type="ECO:0000259" key="2">
    <source>
        <dbReference type="Pfam" id="PF23550"/>
    </source>
</evidence>
<dbReference type="Proteomes" id="UP001176521">
    <property type="component" value="Unassembled WGS sequence"/>
</dbReference>
<dbReference type="SUPFAM" id="SSF52047">
    <property type="entry name" value="RNI-like"/>
    <property type="match status" value="1"/>
</dbReference>
<dbReference type="SMART" id="SM00367">
    <property type="entry name" value="LRR_CC"/>
    <property type="match status" value="7"/>
</dbReference>
<protein>
    <submittedName>
        <fullName evidence="3">UV-damaged DNA-binding protein rad7</fullName>
    </submittedName>
</protein>
<sequence length="707" mass="75409">MSRVRGPTSALTEFLRERGINNERLSMFRRNAEQQQAAAEAAAEALATGDLDTADAALAAVMQAGEQPNGEGSSSSAGNAVAGTSAQASSSASPARSSRPSTSRRRSRTAASLNYEEEDDTEEEEEEEEEAVAASTSRSRGRASTSSAKGQRAASTSKAAASKKQKKKHDDDDDDDDFVDWATGGVPGSSRSNHSYAGRTPGKIDYCAGCKAKFTITKYTKITDKGAFCHRCGPAHASDAGSAPKPRKKRATAAEKRQAQLEELKIKIPSLQSMCISIVSDHIEDVEALGDIGPHNIDAISKAIARSRSLNPNTLKLFLSPGLPELSLYDCSQLDGDALASFGAFAPDLEAINLQMCGRLVDPALDAWAQKLKKLRSLELFGPFLVRVEAWYRFFEAVGPRLRTFKIRETPRFDLSCVEKMVQLCPNITELGLAQIGKLDDKMLSPLAAYQNLTYLDVSDPGVSGPGIMAESLKDDSIIALLSKVGGTLQSLNISGNNGLTDAAVLKGIAPHCGLLTSLACSGCDQITGKAFARLWTGNVTGASLGTDKGADSSNGGASQFKKRGRPSKAGQQASQQEESQSGQVDDSSSVQLAQTQLQRINLSRALQVDDDAIVALMQHSGGSLVEINLNSVDLLTERGLGAMVKHCKSVVTIDLSFCRALDDSHLIDLMKIPTLQKILVWGCNRVSDFVNHPRVAIVGKERSAAF</sequence>
<dbReference type="InterPro" id="IPR001611">
    <property type="entry name" value="Leu-rich_rpt"/>
</dbReference>
<feature type="region of interest" description="Disordered" evidence="1">
    <location>
        <begin position="59"/>
        <end position="198"/>
    </location>
</feature>
<accession>A0AAN6JTX9</accession>
<feature type="domain" description="DNA repair protein rhp7 treble clef" evidence="2">
    <location>
        <begin position="201"/>
        <end position="235"/>
    </location>
</feature>
<dbReference type="GO" id="GO:0031146">
    <property type="term" value="P:SCF-dependent proteasomal ubiquitin-dependent protein catabolic process"/>
    <property type="evidence" value="ECO:0007669"/>
    <property type="project" value="TreeGrafter"/>
</dbReference>
<feature type="compositionally biased region" description="Low complexity" evidence="1">
    <location>
        <begin position="70"/>
        <end position="101"/>
    </location>
</feature>
<dbReference type="GO" id="GO:0019005">
    <property type="term" value="C:SCF ubiquitin ligase complex"/>
    <property type="evidence" value="ECO:0007669"/>
    <property type="project" value="TreeGrafter"/>
</dbReference>
<keyword evidence="3" id="KW-0238">DNA-binding</keyword>
<feature type="compositionally biased region" description="Acidic residues" evidence="1">
    <location>
        <begin position="115"/>
        <end position="131"/>
    </location>
</feature>
<evidence type="ECO:0000313" key="4">
    <source>
        <dbReference type="Proteomes" id="UP001176521"/>
    </source>
</evidence>
<dbReference type="GO" id="GO:0003677">
    <property type="term" value="F:DNA binding"/>
    <property type="evidence" value="ECO:0007669"/>
    <property type="project" value="UniProtKB-KW"/>
</dbReference>
<dbReference type="InterPro" id="IPR056451">
    <property type="entry name" value="Znf_Tbcl_Rhp7"/>
</dbReference>
<dbReference type="InterPro" id="IPR032675">
    <property type="entry name" value="LRR_dom_sf"/>
</dbReference>
<keyword evidence="4" id="KW-1185">Reference proteome</keyword>
<dbReference type="InterPro" id="IPR006553">
    <property type="entry name" value="Leu-rich_rpt_Cys-con_subtyp"/>
</dbReference>
<dbReference type="Gene3D" id="3.80.10.10">
    <property type="entry name" value="Ribonuclease Inhibitor"/>
    <property type="match status" value="2"/>
</dbReference>
<feature type="region of interest" description="Disordered" evidence="1">
    <location>
        <begin position="235"/>
        <end position="256"/>
    </location>
</feature>
<organism evidence="3 4">
    <name type="scientific">Tilletia horrida</name>
    <dbReference type="NCBI Taxonomy" id="155126"/>
    <lineage>
        <taxon>Eukaryota</taxon>
        <taxon>Fungi</taxon>
        <taxon>Dikarya</taxon>
        <taxon>Basidiomycota</taxon>
        <taxon>Ustilaginomycotina</taxon>
        <taxon>Exobasidiomycetes</taxon>
        <taxon>Tilletiales</taxon>
        <taxon>Tilletiaceae</taxon>
        <taxon>Tilletia</taxon>
    </lineage>
</organism>
<evidence type="ECO:0000313" key="3">
    <source>
        <dbReference type="EMBL" id="KAK0540097.1"/>
    </source>
</evidence>
<dbReference type="EMBL" id="JAPDMQ010000019">
    <property type="protein sequence ID" value="KAK0540097.1"/>
    <property type="molecule type" value="Genomic_DNA"/>
</dbReference>
<feature type="region of interest" description="Disordered" evidence="1">
    <location>
        <begin position="546"/>
        <end position="589"/>
    </location>
</feature>
<dbReference type="AlphaFoldDB" id="A0AAN6JTX9"/>
<dbReference type="PANTHER" id="PTHR13318">
    <property type="entry name" value="PARTNER OF PAIRED, ISOFORM B-RELATED"/>
    <property type="match status" value="1"/>
</dbReference>
<dbReference type="Pfam" id="PF13516">
    <property type="entry name" value="LRR_6"/>
    <property type="match status" value="1"/>
</dbReference>